<evidence type="ECO:0000313" key="1">
    <source>
        <dbReference type="EMBL" id="ATX71630.1"/>
    </source>
</evidence>
<gene>
    <name evidence="1" type="ORF">SCLAR_v1c13320</name>
</gene>
<proteinExistence type="predicted"/>
<name>A0A1Y0KZD6_9MOLU</name>
<dbReference type="Proteomes" id="UP000231179">
    <property type="component" value="Chromosome"/>
</dbReference>
<protein>
    <submittedName>
        <fullName evidence="1">Uncharacterized protein</fullName>
    </submittedName>
</protein>
<dbReference type="RefSeq" id="WP_100255156.1">
    <property type="nucleotide sequence ID" value="NZ_CP015819.1"/>
</dbReference>
<dbReference type="EMBL" id="CP024870">
    <property type="protein sequence ID" value="ATX71630.1"/>
    <property type="molecule type" value="Genomic_DNA"/>
</dbReference>
<reference evidence="1 2" key="1">
    <citation type="submission" date="2017-11" db="EMBL/GenBank/DDBJ databases">
        <title>Complete genome sequence of Spiroplasma clarkii CN-5 (DSM 19994).</title>
        <authorList>
            <person name="Tsai Y.-M."/>
            <person name="Chang A."/>
            <person name="Lo W.-S."/>
            <person name="Kuo C.-H."/>
        </authorList>
    </citation>
    <scope>NUCLEOTIDE SEQUENCE [LARGE SCALE GENOMIC DNA]</scope>
    <source>
        <strain evidence="1 2">CN-5</strain>
    </source>
</reference>
<accession>A0A1Y0KZD6</accession>
<organism evidence="1 2">
    <name type="scientific">Spiroplasma clarkii</name>
    <dbReference type="NCBI Taxonomy" id="2139"/>
    <lineage>
        <taxon>Bacteria</taxon>
        <taxon>Bacillati</taxon>
        <taxon>Mycoplasmatota</taxon>
        <taxon>Mollicutes</taxon>
        <taxon>Entomoplasmatales</taxon>
        <taxon>Spiroplasmataceae</taxon>
        <taxon>Spiroplasma</taxon>
    </lineage>
</organism>
<keyword evidence="2" id="KW-1185">Reference proteome</keyword>
<dbReference type="AlphaFoldDB" id="A0A1Y0KZD6"/>
<dbReference type="KEGG" id="scla:SCLARK_002"/>
<sequence length="180" mass="21037">MDKKNSVRGSIKITTDGLETRDEDGKIIGMPKVYVYINERAFLMNDSVQVKQFFNHFDETFPRNCGVSRNLVIDMLDQVYNSFKLDLLNDEEINLVNPIYEVFSKARKKATASWTNLDSLLESMTIDNKYAPDLEVIKSYIKTNLINQTNFTNSFLQILDLDFIKDYDDLYKALHIYEEF</sequence>
<evidence type="ECO:0000313" key="2">
    <source>
        <dbReference type="Proteomes" id="UP000231179"/>
    </source>
</evidence>